<feature type="transmembrane region" description="Helical" evidence="2">
    <location>
        <begin position="58"/>
        <end position="77"/>
    </location>
</feature>
<gene>
    <name evidence="3" type="ORF">Aple_065670</name>
</gene>
<dbReference type="Proteomes" id="UP000377595">
    <property type="component" value="Unassembled WGS sequence"/>
</dbReference>
<feature type="compositionally biased region" description="Gly residues" evidence="1">
    <location>
        <begin position="8"/>
        <end position="30"/>
    </location>
</feature>
<evidence type="ECO:0000313" key="4">
    <source>
        <dbReference type="Proteomes" id="UP000377595"/>
    </source>
</evidence>
<keyword evidence="2" id="KW-0472">Membrane</keyword>
<keyword evidence="4" id="KW-1185">Reference proteome</keyword>
<sequence>MTVIPAARGGGGGGGRWDGDQPGEGSGGAFGVGVTPTGVFVITKGIIRWHPAIDYNRIVLGSQLVAVAALVTVCAIVRRRAQRS</sequence>
<keyword evidence="2" id="KW-1133">Transmembrane helix</keyword>
<keyword evidence="2" id="KW-0812">Transmembrane</keyword>
<evidence type="ECO:0000313" key="3">
    <source>
        <dbReference type="EMBL" id="GES23668.1"/>
    </source>
</evidence>
<evidence type="ECO:0000256" key="2">
    <source>
        <dbReference type="SAM" id="Phobius"/>
    </source>
</evidence>
<dbReference type="AlphaFoldDB" id="A0A5M3XZ73"/>
<evidence type="ECO:0008006" key="5">
    <source>
        <dbReference type="Google" id="ProtNLM"/>
    </source>
</evidence>
<accession>A0A5M3XZ73</accession>
<dbReference type="Pfam" id="PF09579">
    <property type="entry name" value="Spore_YtfJ"/>
    <property type="match status" value="1"/>
</dbReference>
<name>A0A5M3XZ73_9ACTN</name>
<dbReference type="InterPro" id="IPR014229">
    <property type="entry name" value="Spore_YtfJ"/>
</dbReference>
<dbReference type="EMBL" id="BLAF01000043">
    <property type="protein sequence ID" value="GES23668.1"/>
    <property type="molecule type" value="Genomic_DNA"/>
</dbReference>
<reference evidence="3 4" key="1">
    <citation type="submission" date="2019-10" db="EMBL/GenBank/DDBJ databases">
        <title>Whole genome shotgun sequence of Acrocarpospora pleiomorpha NBRC 16267.</title>
        <authorList>
            <person name="Ichikawa N."/>
            <person name="Kimura A."/>
            <person name="Kitahashi Y."/>
            <person name="Komaki H."/>
            <person name="Oguchi A."/>
        </authorList>
    </citation>
    <scope>NUCLEOTIDE SEQUENCE [LARGE SCALE GENOMIC DNA]</scope>
    <source>
        <strain evidence="3 4">NBRC 16267</strain>
    </source>
</reference>
<comment type="caution">
    <text evidence="3">The sequence shown here is derived from an EMBL/GenBank/DDBJ whole genome shotgun (WGS) entry which is preliminary data.</text>
</comment>
<feature type="region of interest" description="Disordered" evidence="1">
    <location>
        <begin position="1"/>
        <end position="30"/>
    </location>
</feature>
<protein>
    <recommendedName>
        <fullName evidence="5">Sporulation protein</fullName>
    </recommendedName>
</protein>
<evidence type="ECO:0000256" key="1">
    <source>
        <dbReference type="SAM" id="MobiDB-lite"/>
    </source>
</evidence>
<proteinExistence type="predicted"/>
<organism evidence="3 4">
    <name type="scientific">Acrocarpospora pleiomorpha</name>
    <dbReference type="NCBI Taxonomy" id="90975"/>
    <lineage>
        <taxon>Bacteria</taxon>
        <taxon>Bacillati</taxon>
        <taxon>Actinomycetota</taxon>
        <taxon>Actinomycetes</taxon>
        <taxon>Streptosporangiales</taxon>
        <taxon>Streptosporangiaceae</taxon>
        <taxon>Acrocarpospora</taxon>
    </lineage>
</organism>